<gene>
    <name evidence="3" type="ORF">GCM10017600_80130</name>
</gene>
<dbReference type="EMBL" id="BSEV01000034">
    <property type="protein sequence ID" value="GLK14601.1"/>
    <property type="molecule type" value="Genomic_DNA"/>
</dbReference>
<protein>
    <recommendedName>
        <fullName evidence="2">Hemerythrin-like domain-containing protein</fullName>
    </recommendedName>
</protein>
<dbReference type="PANTHER" id="PTHR35585:SF1">
    <property type="entry name" value="HHE DOMAIN PROTEIN (AFU_ORTHOLOGUE AFUA_4G00730)"/>
    <property type="match status" value="1"/>
</dbReference>
<dbReference type="PANTHER" id="PTHR35585">
    <property type="entry name" value="HHE DOMAIN PROTEIN (AFU_ORTHOLOGUE AFUA_4G00730)"/>
    <property type="match status" value="1"/>
</dbReference>
<dbReference type="Proteomes" id="UP001143474">
    <property type="component" value="Unassembled WGS sequence"/>
</dbReference>
<evidence type="ECO:0000313" key="4">
    <source>
        <dbReference type="Proteomes" id="UP001143474"/>
    </source>
</evidence>
<reference evidence="3" key="2">
    <citation type="submission" date="2023-01" db="EMBL/GenBank/DDBJ databases">
        <authorList>
            <person name="Sun Q."/>
            <person name="Evtushenko L."/>
        </authorList>
    </citation>
    <scope>NUCLEOTIDE SEQUENCE</scope>
    <source>
        <strain evidence="3">VKM Ac-2007</strain>
    </source>
</reference>
<name>A0A9W6IAR5_9ACTN</name>
<feature type="compositionally biased region" description="Low complexity" evidence="1">
    <location>
        <begin position="10"/>
        <end position="23"/>
    </location>
</feature>
<evidence type="ECO:0000256" key="1">
    <source>
        <dbReference type="SAM" id="MobiDB-lite"/>
    </source>
</evidence>
<dbReference type="AlphaFoldDB" id="A0A9W6IAR5"/>
<accession>A0A9W6IAR5</accession>
<organism evidence="3 4">
    <name type="scientific">Streptosporangium carneum</name>
    <dbReference type="NCBI Taxonomy" id="47481"/>
    <lineage>
        <taxon>Bacteria</taxon>
        <taxon>Bacillati</taxon>
        <taxon>Actinomycetota</taxon>
        <taxon>Actinomycetes</taxon>
        <taxon>Streptosporangiales</taxon>
        <taxon>Streptosporangiaceae</taxon>
        <taxon>Streptosporangium</taxon>
    </lineage>
</organism>
<feature type="region of interest" description="Disordered" evidence="1">
    <location>
        <begin position="1"/>
        <end position="31"/>
    </location>
</feature>
<keyword evidence="4" id="KW-1185">Reference proteome</keyword>
<sequence length="238" mass="26528">MPHRDGMTTSANASSNAPLNAPSHSTANAVRRRAGDPVPDLVTFLVFHSGLRRDFGRLADALDRCAPGDTRRRALIDEHTALLLRALHHHHAGEDDDIWPLLRTLVPEAGPTLDHLEADHQEMDAVIGRLAATGADAAERARDLRSLQTLLRAHLDLEEAEIVPLIREHISAAQWDEIGRKVNKGQGRDLPMVAAWVVDVASPEDREHIFATAPAIMRVLYRLSWRRAYERRMARVFG</sequence>
<reference evidence="3" key="1">
    <citation type="journal article" date="2014" name="Int. J. Syst. Evol. Microbiol.">
        <title>Complete genome sequence of Corynebacterium casei LMG S-19264T (=DSM 44701T), isolated from a smear-ripened cheese.</title>
        <authorList>
            <consortium name="US DOE Joint Genome Institute (JGI-PGF)"/>
            <person name="Walter F."/>
            <person name="Albersmeier A."/>
            <person name="Kalinowski J."/>
            <person name="Ruckert C."/>
        </authorList>
    </citation>
    <scope>NUCLEOTIDE SEQUENCE</scope>
    <source>
        <strain evidence="3">VKM Ac-2007</strain>
    </source>
</reference>
<dbReference type="CDD" id="cd12108">
    <property type="entry name" value="Hr-like"/>
    <property type="match status" value="1"/>
</dbReference>
<evidence type="ECO:0000259" key="2">
    <source>
        <dbReference type="Pfam" id="PF01814"/>
    </source>
</evidence>
<proteinExistence type="predicted"/>
<evidence type="ECO:0000313" key="3">
    <source>
        <dbReference type="EMBL" id="GLK14601.1"/>
    </source>
</evidence>
<comment type="caution">
    <text evidence="3">The sequence shown here is derived from an EMBL/GenBank/DDBJ whole genome shotgun (WGS) entry which is preliminary data.</text>
</comment>
<feature type="domain" description="Hemerythrin-like" evidence="2">
    <location>
        <begin position="47"/>
        <end position="166"/>
    </location>
</feature>
<dbReference type="Pfam" id="PF01814">
    <property type="entry name" value="Hemerythrin"/>
    <property type="match status" value="1"/>
</dbReference>
<dbReference type="InterPro" id="IPR012312">
    <property type="entry name" value="Hemerythrin-like"/>
</dbReference>
<dbReference type="Gene3D" id="1.20.120.520">
    <property type="entry name" value="nmb1532 protein domain like"/>
    <property type="match status" value="1"/>
</dbReference>